<dbReference type="EMBL" id="FOSX01000084">
    <property type="protein sequence ID" value="SFL26921.1"/>
    <property type="molecule type" value="Genomic_DNA"/>
</dbReference>
<dbReference type="Proteomes" id="UP000199579">
    <property type="component" value="Unassembled WGS sequence"/>
</dbReference>
<evidence type="ECO:0008006" key="5">
    <source>
        <dbReference type="Google" id="ProtNLM"/>
    </source>
</evidence>
<proteinExistence type="predicted"/>
<dbReference type="EMBL" id="FOKJ01000053">
    <property type="protein sequence ID" value="SFB46414.1"/>
    <property type="molecule type" value="Genomic_DNA"/>
</dbReference>
<reference evidence="1 3" key="1">
    <citation type="submission" date="2016-10" db="EMBL/GenBank/DDBJ databases">
        <authorList>
            <person name="Varghese N."/>
            <person name="Submissions S."/>
        </authorList>
    </citation>
    <scope>NUCLEOTIDE SEQUENCE [LARGE SCALE GENOMIC DNA]</scope>
    <source>
        <strain evidence="1 3">DSM 282</strain>
    </source>
</reference>
<organism evidence="2 4">
    <name type="scientific">Azotobacter beijerinckii</name>
    <dbReference type="NCBI Taxonomy" id="170623"/>
    <lineage>
        <taxon>Bacteria</taxon>
        <taxon>Pseudomonadati</taxon>
        <taxon>Pseudomonadota</taxon>
        <taxon>Gammaproteobacteria</taxon>
        <taxon>Pseudomonadales</taxon>
        <taxon>Pseudomonadaceae</taxon>
        <taxon>Azotobacter</taxon>
    </lineage>
</organism>
<evidence type="ECO:0000313" key="1">
    <source>
        <dbReference type="EMBL" id="SFB46414.1"/>
    </source>
</evidence>
<evidence type="ECO:0000313" key="2">
    <source>
        <dbReference type="EMBL" id="SFL26921.1"/>
    </source>
</evidence>
<evidence type="ECO:0000313" key="3">
    <source>
        <dbReference type="Proteomes" id="UP000198861"/>
    </source>
</evidence>
<dbReference type="Proteomes" id="UP000198861">
    <property type="component" value="Unassembled WGS sequence"/>
</dbReference>
<protein>
    <recommendedName>
        <fullName evidence="5">Primosomal replication protein PriB/PriC domain protein</fullName>
    </recommendedName>
</protein>
<accession>A0A1I4GCN5</accession>
<dbReference type="AlphaFoldDB" id="A0A1I4GCN5"/>
<name>A0A1I4GCN5_9GAMM</name>
<reference evidence="2 4" key="2">
    <citation type="submission" date="2016-10" db="EMBL/GenBank/DDBJ databases">
        <authorList>
            <person name="de Groot N.N."/>
        </authorList>
    </citation>
    <scope>NUCLEOTIDE SEQUENCE [LARGE SCALE GENOMIC DNA]</scope>
    <source>
        <strain evidence="2 4">DSM 381</strain>
    </source>
</reference>
<gene>
    <name evidence="1" type="ORF">SAMN04244571_03005</name>
    <name evidence="2" type="ORF">SAMN04244574_03749</name>
</gene>
<evidence type="ECO:0000313" key="4">
    <source>
        <dbReference type="Proteomes" id="UP000199579"/>
    </source>
</evidence>
<keyword evidence="3" id="KW-1185">Reference proteome</keyword>
<dbReference type="RefSeq" id="WP_090942859.1">
    <property type="nucleotide sequence ID" value="NZ_FOKJ01000053.1"/>
</dbReference>
<sequence length="71" mass="7828">MALTAQQMVDKYLEAEVAVLDGRSVTFGGRTLTMENLAEIRAGRVEWERRLAAERARVAGQPSGFSLADFL</sequence>